<dbReference type="AlphaFoldDB" id="R6WIZ3"/>
<sequence length="330" mass="38559">MTIWRLHLNTSGGNCADVCFKNKVMAMGWSITDRHIKNFTEARKKKICEQRVNINSYEDYEKLIKKWKVYDGKSYVPATVRKLYWEVKPDDLVWIRYEGIYYLGRVGDTSQWVYKINQDNLQKDQYNLQKDAAIQRTDIEWLEVGDESTVPGFVATAFIKGRTLQRINSEAVQIFSQHYYNTKIGKEHYQGLTIEANPEKFYDLLSPTDCEDLVCAYLSHEFKYIVIPSTNKKSTELYECILLDPEDRSHVYIQVKKGNVDIDANDFRHLQGKVFLFTSEGTIKNLDSNNENIECISPEDLFKFAMSDAATNIVSDSIRYWTEYMRKALK</sequence>
<name>R6WIZ3_9FIRM</name>
<accession>R6WIZ3</accession>
<proteinExistence type="predicted"/>
<organism evidence="1">
    <name type="scientific">Phascolarctobacterium succinatutens CAG:287</name>
    <dbReference type="NCBI Taxonomy" id="1263101"/>
    <lineage>
        <taxon>Bacteria</taxon>
        <taxon>Bacillati</taxon>
        <taxon>Bacillota</taxon>
        <taxon>Negativicutes</taxon>
        <taxon>Acidaminococcales</taxon>
        <taxon>Acidaminococcaceae</taxon>
        <taxon>Phascolarctobacterium</taxon>
    </lineage>
</organism>
<dbReference type="EMBL" id="CBGL010000072">
    <property type="protein sequence ID" value="CDD11073.1"/>
    <property type="molecule type" value="Genomic_DNA"/>
</dbReference>
<protein>
    <submittedName>
        <fullName evidence="1">Uncharacterized protein</fullName>
    </submittedName>
</protein>
<comment type="caution">
    <text evidence="1">The sequence shown here is derived from an EMBL/GenBank/DDBJ whole genome shotgun (WGS) entry which is preliminary data.</text>
</comment>
<evidence type="ECO:0000313" key="1">
    <source>
        <dbReference type="EMBL" id="CDD11073.1"/>
    </source>
</evidence>
<dbReference type="HOGENOM" id="CLU_048397_0_0_9"/>
<dbReference type="Proteomes" id="UP000014937">
    <property type="component" value="Unassembled WGS sequence"/>
</dbReference>
<reference evidence="1" key="1">
    <citation type="submission" date="2012-11" db="EMBL/GenBank/DDBJ databases">
        <title>Dependencies among metagenomic species, viruses, plasmids and units of genetic variation.</title>
        <authorList>
            <person name="Nielsen H.B."/>
            <person name="Almeida M."/>
            <person name="Juncker A.S."/>
            <person name="Rasmussen S."/>
            <person name="Li J."/>
            <person name="Sunagawa S."/>
            <person name="Plichta D."/>
            <person name="Gautier L."/>
            <person name="Le Chatelier E."/>
            <person name="Peletier E."/>
            <person name="Bonde I."/>
            <person name="Nielsen T."/>
            <person name="Manichanh C."/>
            <person name="Arumugam M."/>
            <person name="Batto J."/>
            <person name="Santos M.B.Q.D."/>
            <person name="Blom N."/>
            <person name="Borruel N."/>
            <person name="Burgdorf K.S."/>
            <person name="Boumezbeur F."/>
            <person name="Casellas F."/>
            <person name="Dore J."/>
            <person name="Guarner F."/>
            <person name="Hansen T."/>
            <person name="Hildebrand F."/>
            <person name="Kaas R.S."/>
            <person name="Kennedy S."/>
            <person name="Kristiansen K."/>
            <person name="Kultima J.R."/>
            <person name="Leonard P."/>
            <person name="Levenez F."/>
            <person name="Lund O."/>
            <person name="Moumen B."/>
            <person name="Le Paslier D."/>
            <person name="Pons N."/>
            <person name="Pedersen O."/>
            <person name="Prifti E."/>
            <person name="Qin J."/>
            <person name="Raes J."/>
            <person name="Tap J."/>
            <person name="Tims S."/>
            <person name="Ussery D.W."/>
            <person name="Yamada T."/>
            <person name="MetaHit consortium"/>
            <person name="Renault P."/>
            <person name="Sicheritz-Ponten T."/>
            <person name="Bork P."/>
            <person name="Wang J."/>
            <person name="Brunak S."/>
            <person name="Ehrlich S.D."/>
        </authorList>
    </citation>
    <scope>NUCLEOTIDE SEQUENCE [LARGE SCALE GENOMIC DNA]</scope>
</reference>
<gene>
    <name evidence="1" type="ORF">BN587_00296</name>
</gene>